<accession>A0ABU0SME2</accession>
<organism evidence="1 2">
    <name type="scientific">Streptomyces umbrinus</name>
    <dbReference type="NCBI Taxonomy" id="67370"/>
    <lineage>
        <taxon>Bacteria</taxon>
        <taxon>Bacillati</taxon>
        <taxon>Actinomycetota</taxon>
        <taxon>Actinomycetes</taxon>
        <taxon>Kitasatosporales</taxon>
        <taxon>Streptomycetaceae</taxon>
        <taxon>Streptomyces</taxon>
        <taxon>Streptomyces phaeochromogenes group</taxon>
    </lineage>
</organism>
<name>A0ABU0SME2_9ACTN</name>
<evidence type="ECO:0000313" key="2">
    <source>
        <dbReference type="Proteomes" id="UP001230328"/>
    </source>
</evidence>
<comment type="caution">
    <text evidence="1">The sequence shown here is derived from an EMBL/GenBank/DDBJ whole genome shotgun (WGS) entry which is preliminary data.</text>
</comment>
<dbReference type="Proteomes" id="UP001230328">
    <property type="component" value="Unassembled WGS sequence"/>
</dbReference>
<dbReference type="EMBL" id="JAUSZI010000002">
    <property type="protein sequence ID" value="MDQ1024720.1"/>
    <property type="molecule type" value="Genomic_DNA"/>
</dbReference>
<gene>
    <name evidence="1" type="ORF">QF035_002302</name>
</gene>
<sequence>MYEPRAAPKTVYATTRLTPNQADASQFGAESQALHHVRVMTYVDDSSGVRTGAALRATATMCNLAIDLMRQVVWVNIAAAAD</sequence>
<proteinExistence type="predicted"/>
<keyword evidence="2" id="KW-1185">Reference proteome</keyword>
<protein>
    <submittedName>
        <fullName evidence="1">Uncharacterized protein</fullName>
    </submittedName>
</protein>
<evidence type="ECO:0000313" key="1">
    <source>
        <dbReference type="EMBL" id="MDQ1024720.1"/>
    </source>
</evidence>
<reference evidence="1 2" key="1">
    <citation type="submission" date="2023-07" db="EMBL/GenBank/DDBJ databases">
        <title>Comparative genomics of wheat-associated soil bacteria to identify genetic determinants of phenazine resistance.</title>
        <authorList>
            <person name="Mouncey N."/>
        </authorList>
    </citation>
    <scope>NUCLEOTIDE SEQUENCE [LARGE SCALE GENOMIC DNA]</scope>
    <source>
        <strain evidence="1 2">V2I4</strain>
    </source>
</reference>